<protein>
    <submittedName>
        <fullName evidence="2">D-Ala-D-Ala carboxypeptidase family metallohydrolase</fullName>
    </submittedName>
</protein>
<comment type="caution">
    <text evidence="2">The sequence shown here is derived from an EMBL/GenBank/DDBJ whole genome shotgun (WGS) entry which is preliminary data.</text>
</comment>
<dbReference type="Gene3D" id="3.30.1380.10">
    <property type="match status" value="1"/>
</dbReference>
<evidence type="ECO:0000259" key="1">
    <source>
        <dbReference type="Pfam" id="PF08291"/>
    </source>
</evidence>
<name>A0ABU5HH44_9BACT</name>
<organism evidence="2 3">
    <name type="scientific">Hyalangium rubrum</name>
    <dbReference type="NCBI Taxonomy" id="3103134"/>
    <lineage>
        <taxon>Bacteria</taxon>
        <taxon>Pseudomonadati</taxon>
        <taxon>Myxococcota</taxon>
        <taxon>Myxococcia</taxon>
        <taxon>Myxococcales</taxon>
        <taxon>Cystobacterineae</taxon>
        <taxon>Archangiaceae</taxon>
        <taxon>Hyalangium</taxon>
    </lineage>
</organism>
<reference evidence="2 3" key="1">
    <citation type="submission" date="2023-12" db="EMBL/GenBank/DDBJ databases">
        <title>the genome sequence of Hyalangium sp. s54d21.</title>
        <authorList>
            <person name="Zhang X."/>
        </authorList>
    </citation>
    <scope>NUCLEOTIDE SEQUENCE [LARGE SCALE GENOMIC DNA]</scope>
    <source>
        <strain evidence="3">s54d21</strain>
    </source>
</reference>
<keyword evidence="3" id="KW-1185">Reference proteome</keyword>
<dbReference type="InterPro" id="IPR013230">
    <property type="entry name" value="Peptidase_M15A_C"/>
</dbReference>
<accession>A0ABU5HH44</accession>
<feature type="domain" description="Peptidase M15A C-terminal" evidence="1">
    <location>
        <begin position="308"/>
        <end position="343"/>
    </location>
</feature>
<dbReference type="EMBL" id="JAXIVS010000023">
    <property type="protein sequence ID" value="MDY7232775.1"/>
    <property type="molecule type" value="Genomic_DNA"/>
</dbReference>
<dbReference type="Pfam" id="PF08291">
    <property type="entry name" value="Peptidase_M15_3"/>
    <property type="match status" value="1"/>
</dbReference>
<dbReference type="PROSITE" id="PS51257">
    <property type="entry name" value="PROKAR_LIPOPROTEIN"/>
    <property type="match status" value="1"/>
</dbReference>
<keyword evidence="2" id="KW-0378">Hydrolase</keyword>
<evidence type="ECO:0000313" key="2">
    <source>
        <dbReference type="EMBL" id="MDY7232775.1"/>
    </source>
</evidence>
<gene>
    <name evidence="2" type="ORF">SYV04_40690</name>
</gene>
<dbReference type="Proteomes" id="UP001291309">
    <property type="component" value="Unassembled WGS sequence"/>
</dbReference>
<dbReference type="SUPFAM" id="SSF55166">
    <property type="entry name" value="Hedgehog/DD-peptidase"/>
    <property type="match status" value="1"/>
</dbReference>
<dbReference type="GO" id="GO:0004180">
    <property type="term" value="F:carboxypeptidase activity"/>
    <property type="evidence" value="ECO:0007669"/>
    <property type="project" value="UniProtKB-KW"/>
</dbReference>
<evidence type="ECO:0000313" key="3">
    <source>
        <dbReference type="Proteomes" id="UP001291309"/>
    </source>
</evidence>
<dbReference type="InterPro" id="IPR009045">
    <property type="entry name" value="Zn_M74/Hedgehog-like"/>
</dbReference>
<dbReference type="RefSeq" id="WP_321551490.1">
    <property type="nucleotide sequence ID" value="NZ_JAXIVS010000023.1"/>
</dbReference>
<keyword evidence="2" id="KW-0645">Protease</keyword>
<keyword evidence="2" id="KW-0121">Carboxypeptidase</keyword>
<sequence length="395" mass="42355">MGWDLTKQLVWVVCVGLLASCSCGREEPGTGGSGPLAGDEVQTDQGKVVLEITEAFSRGEREGPVRTSFISPSEELIVRARLTGAPAGTEDHIRWAVRPVGLHTGPAVPDTHEGKEFNFRGSSALAKDGSRKPNPPLEYEVVASVTVDGETLEARLPPTTFLRQDELDTLRQEYADFGTRFQPRLVNVSVPRRARFNTGNYTVIVEESAGGLEKLLTDVETEVNKILNDDVQRKNVGTRALRPNEVVVASGPSLPGVGALGDTEPRGDDVCAGPQVNGGCAGPIHAGPNGIAETRANNRGVRVSLESLVTSAFRNPQRNRAIGSLSLNSRHTRGRALDIDPRPLKVPGKDARQLMCVIEVAGARVVGEANSFTERGAATFLDCNDPVADHVHIQR</sequence>
<proteinExistence type="predicted"/>